<reference evidence="1 2" key="1">
    <citation type="submission" date="2021-07" db="EMBL/GenBank/DDBJ databases">
        <authorList>
            <consortium name="Genoscope - CEA"/>
            <person name="William W."/>
        </authorList>
    </citation>
    <scope>NUCLEOTIDE SEQUENCE [LARGE SCALE GENOMIC DNA]</scope>
</reference>
<dbReference type="EMBL" id="LS974626">
    <property type="protein sequence ID" value="CAG7910027.1"/>
    <property type="molecule type" value="Genomic_DNA"/>
</dbReference>
<feature type="non-terminal residue" evidence="1">
    <location>
        <position position="1"/>
    </location>
</feature>
<dbReference type="Proteomes" id="UP000694005">
    <property type="component" value="Chromosome A10"/>
</dbReference>
<gene>
    <name evidence="1" type="ORF">BRAPAZ1V2_A10P12730.2</name>
</gene>
<evidence type="ECO:0000313" key="2">
    <source>
        <dbReference type="Proteomes" id="UP000694005"/>
    </source>
</evidence>
<organism evidence="1 2">
    <name type="scientific">Brassica campestris</name>
    <name type="common">Field mustard</name>
    <dbReference type="NCBI Taxonomy" id="3711"/>
    <lineage>
        <taxon>Eukaryota</taxon>
        <taxon>Viridiplantae</taxon>
        <taxon>Streptophyta</taxon>
        <taxon>Embryophyta</taxon>
        <taxon>Tracheophyta</taxon>
        <taxon>Spermatophyta</taxon>
        <taxon>Magnoliopsida</taxon>
        <taxon>eudicotyledons</taxon>
        <taxon>Gunneridae</taxon>
        <taxon>Pentapetalae</taxon>
        <taxon>rosids</taxon>
        <taxon>malvids</taxon>
        <taxon>Brassicales</taxon>
        <taxon>Brassicaceae</taxon>
        <taxon>Brassiceae</taxon>
        <taxon>Brassica</taxon>
    </lineage>
</organism>
<evidence type="ECO:0000313" key="1">
    <source>
        <dbReference type="EMBL" id="CAG7910027.1"/>
    </source>
</evidence>
<sequence>MELGIKNDFFVNTPRKTISQTVESNRVCVSLYLYNFVNVLQSSLMLYGWSSQEAEANALTPAKCQGTTIFNLEEHYDENSAIRNSCSTRIKK</sequence>
<accession>A0A8D9MF59</accession>
<name>A0A8D9MF59_BRACM</name>
<dbReference type="AlphaFoldDB" id="A0A8D9MF59"/>
<protein>
    <submittedName>
        <fullName evidence="1">Uncharacterized protein</fullName>
    </submittedName>
</protein>
<dbReference type="Gramene" id="A10p12730.2_BraZ1">
    <property type="protein sequence ID" value="A10p12730.2_BraZ1.CDS"/>
    <property type="gene ID" value="A10g12730.2_BraZ1"/>
</dbReference>
<proteinExistence type="predicted"/>